<dbReference type="SUPFAM" id="SSF48371">
    <property type="entry name" value="ARM repeat"/>
    <property type="match status" value="1"/>
</dbReference>
<proteinExistence type="predicted"/>
<name>A0A3D8QU31_9HELO</name>
<keyword evidence="2" id="KW-1185">Reference proteome</keyword>
<reference evidence="1 2" key="1">
    <citation type="journal article" date="2018" name="IMA Fungus">
        <title>IMA Genome-F 9: Draft genome sequence of Annulohypoxylon stygium, Aspergillus mulundensis, Berkeleyomyces basicola (syn. Thielaviopsis basicola), Ceratocystis smalleyi, two Cercospora beticola strains, Coleophoma cylindrospora, Fusarium fracticaudum, Phialophora cf. hyalina, and Morchella septimelata.</title>
        <authorList>
            <person name="Wingfield B.D."/>
            <person name="Bills G.F."/>
            <person name="Dong Y."/>
            <person name="Huang W."/>
            <person name="Nel W.J."/>
            <person name="Swalarsk-Parry B.S."/>
            <person name="Vaghefi N."/>
            <person name="Wilken P.M."/>
            <person name="An Z."/>
            <person name="de Beer Z.W."/>
            <person name="De Vos L."/>
            <person name="Chen L."/>
            <person name="Duong T.A."/>
            <person name="Gao Y."/>
            <person name="Hammerbacher A."/>
            <person name="Kikkert J.R."/>
            <person name="Li Y."/>
            <person name="Li H."/>
            <person name="Li K."/>
            <person name="Li Q."/>
            <person name="Liu X."/>
            <person name="Ma X."/>
            <person name="Naidoo K."/>
            <person name="Pethybridge S.J."/>
            <person name="Sun J."/>
            <person name="Steenkamp E.T."/>
            <person name="van der Nest M.A."/>
            <person name="van Wyk S."/>
            <person name="Wingfield M.J."/>
            <person name="Xiong C."/>
            <person name="Yue Q."/>
            <person name="Zhang X."/>
        </authorList>
    </citation>
    <scope>NUCLEOTIDE SEQUENCE [LARGE SCALE GENOMIC DNA]</scope>
    <source>
        <strain evidence="1 2">BP5796</strain>
    </source>
</reference>
<organism evidence="1 2">
    <name type="scientific">Coleophoma crateriformis</name>
    <dbReference type="NCBI Taxonomy" id="565419"/>
    <lineage>
        <taxon>Eukaryota</taxon>
        <taxon>Fungi</taxon>
        <taxon>Dikarya</taxon>
        <taxon>Ascomycota</taxon>
        <taxon>Pezizomycotina</taxon>
        <taxon>Leotiomycetes</taxon>
        <taxon>Helotiales</taxon>
        <taxon>Dermateaceae</taxon>
        <taxon>Coleophoma</taxon>
    </lineage>
</organism>
<dbReference type="PANTHER" id="PTHR13109">
    <property type="entry name" value="NEUROCHONDRIN"/>
    <property type="match status" value="1"/>
</dbReference>
<accession>A0A3D8QU31</accession>
<dbReference type="InterPro" id="IPR016024">
    <property type="entry name" value="ARM-type_fold"/>
</dbReference>
<dbReference type="PANTHER" id="PTHR13109:SF7">
    <property type="entry name" value="NEUROCHONDRIN"/>
    <property type="match status" value="1"/>
</dbReference>
<dbReference type="Pfam" id="PF05536">
    <property type="entry name" value="Neurochondrin"/>
    <property type="match status" value="1"/>
</dbReference>
<dbReference type="Proteomes" id="UP000256328">
    <property type="component" value="Unassembled WGS sequence"/>
</dbReference>
<dbReference type="EMBL" id="PDLN01000015">
    <property type="protein sequence ID" value="RDW65285.1"/>
    <property type="molecule type" value="Genomic_DNA"/>
</dbReference>
<evidence type="ECO:0000313" key="2">
    <source>
        <dbReference type="Proteomes" id="UP000256328"/>
    </source>
</evidence>
<dbReference type="OrthoDB" id="8962942at2759"/>
<sequence length="653" mass="71677">MAEPSASAVINEAAASSLTSEDATFEKLQSLLRAKDDTSRFVGLALLKSVLDNGAISQDATKIQVIWESLSPKFLDRLLKAGQSQKINKAEARDMVDLAVAVLHTFTILLPESSRNVSRLLGRSGPLVNALVQSSPETTTLILQTLLTFVSHIEGALELLKVEDITPLTELADQYPLVLDILEFMWTNASAIPSEAMAVSSSIDKVMPTLIILFQDTDAVILLKFVGSFMSKLMPEVLPMNPKWLKQLVAMLRSLVQKRPTSVGRAAYTKLGAALLQAYPGVCSKMLFEDNGISNIDSKPFAYLFVNLILIDIRSSFPSLLAQLNSAEYPATAERLSAAFDVLSGFIGFLVKSLDDESSSFSMPPDLLLKLRKDIAETMSLAIEYFRDRWDSAIAGASGLHPSARSGTSATSEGTRLTLTWDSMKDKPNADPLILAGIRALAIWIREDENENLRNESAGLMDMFMELYKQSAKDGLDFRYPILTALEAVMETEEDGVLRFLEQDGWETLLQDLRSILASINGQDIYNDTPTLARGIEIIRILLTVVDHSSTAYPREDWMAIITLTASLKAPPLSPKPHPLLVEFDIAMLQLATALLGKAPGGMRKRYLPSATASRGLEAQLELIVKGMEDVQLSQDFMTELEDVRNLGFSSLP</sequence>
<evidence type="ECO:0000313" key="1">
    <source>
        <dbReference type="EMBL" id="RDW65285.1"/>
    </source>
</evidence>
<gene>
    <name evidence="1" type="ORF">BP5796_09977</name>
</gene>
<dbReference type="AlphaFoldDB" id="A0A3D8QU31"/>
<dbReference type="InterPro" id="IPR008709">
    <property type="entry name" value="Neurochondrin"/>
</dbReference>
<protein>
    <recommendedName>
        <fullName evidence="3">DUF1941-domain-containing protein</fullName>
    </recommendedName>
</protein>
<comment type="caution">
    <text evidence="1">The sequence shown here is derived from an EMBL/GenBank/DDBJ whole genome shotgun (WGS) entry which is preliminary data.</text>
</comment>
<evidence type="ECO:0008006" key="3">
    <source>
        <dbReference type="Google" id="ProtNLM"/>
    </source>
</evidence>